<reference evidence="7" key="1">
    <citation type="journal article" date="2019" name="Int. J. Syst. Evol. Microbiol.">
        <title>The Global Catalogue of Microorganisms (GCM) 10K type strain sequencing project: providing services to taxonomists for standard genome sequencing and annotation.</title>
        <authorList>
            <consortium name="The Broad Institute Genomics Platform"/>
            <consortium name="The Broad Institute Genome Sequencing Center for Infectious Disease"/>
            <person name="Wu L."/>
            <person name="Ma J."/>
        </authorList>
    </citation>
    <scope>NUCLEOTIDE SEQUENCE [LARGE SCALE GENOMIC DNA]</scope>
    <source>
        <strain evidence="7">TBRC 4489</strain>
    </source>
</reference>
<evidence type="ECO:0000256" key="5">
    <source>
        <dbReference type="HAMAP-Rule" id="MF_00560"/>
    </source>
</evidence>
<evidence type="ECO:0000256" key="3">
    <source>
        <dbReference type="ARBA" id="ARBA00022679"/>
    </source>
</evidence>
<keyword evidence="7" id="KW-1185">Reference proteome</keyword>
<protein>
    <recommendedName>
        <fullName evidence="5">Trans-aconitate 2-methyltransferase</fullName>
        <ecNumber evidence="5">2.1.1.144</ecNumber>
    </recommendedName>
</protein>
<dbReference type="HAMAP" id="MF_00560">
    <property type="entry name" value="Tran_acon_Me_trans"/>
    <property type="match status" value="1"/>
</dbReference>
<dbReference type="InterPro" id="IPR023506">
    <property type="entry name" value="Trans-aconitate_MeTrfase"/>
</dbReference>
<evidence type="ECO:0000313" key="6">
    <source>
        <dbReference type="EMBL" id="MFC4058473.1"/>
    </source>
</evidence>
<evidence type="ECO:0000256" key="1">
    <source>
        <dbReference type="ARBA" id="ARBA00022490"/>
    </source>
</evidence>
<dbReference type="CDD" id="cd02440">
    <property type="entry name" value="AdoMet_MTases"/>
    <property type="match status" value="1"/>
</dbReference>
<dbReference type="InterPro" id="IPR029063">
    <property type="entry name" value="SAM-dependent_MTases_sf"/>
</dbReference>
<evidence type="ECO:0000313" key="7">
    <source>
        <dbReference type="Proteomes" id="UP001595850"/>
    </source>
</evidence>
<evidence type="ECO:0000256" key="2">
    <source>
        <dbReference type="ARBA" id="ARBA00022603"/>
    </source>
</evidence>
<keyword evidence="3 5" id="KW-0808">Transferase</keyword>
<dbReference type="RefSeq" id="WP_377286770.1">
    <property type="nucleotide sequence ID" value="NZ_JBHSBM010000012.1"/>
</dbReference>
<comment type="caution">
    <text evidence="6">The sequence shown here is derived from an EMBL/GenBank/DDBJ whole genome shotgun (WGS) entry which is preliminary data.</text>
</comment>
<organism evidence="6 7">
    <name type="scientific">Planomonospora corallina</name>
    <dbReference type="NCBI Taxonomy" id="1806052"/>
    <lineage>
        <taxon>Bacteria</taxon>
        <taxon>Bacillati</taxon>
        <taxon>Actinomycetota</taxon>
        <taxon>Actinomycetes</taxon>
        <taxon>Streptosporangiales</taxon>
        <taxon>Streptosporangiaceae</taxon>
        <taxon>Planomonospora</taxon>
    </lineage>
</organism>
<comment type="function">
    <text evidence="5">Catalyzes the S-adenosylmethionine monomethyl esterification of trans-aconitate.</text>
</comment>
<keyword evidence="2 5" id="KW-0489">Methyltransferase</keyword>
<dbReference type="Pfam" id="PF13489">
    <property type="entry name" value="Methyltransf_23"/>
    <property type="match status" value="1"/>
</dbReference>
<keyword evidence="1 5" id="KW-0963">Cytoplasm</keyword>
<proteinExistence type="inferred from homology"/>
<dbReference type="Proteomes" id="UP001595850">
    <property type="component" value="Unassembled WGS sequence"/>
</dbReference>
<accession>A0ABV8I2R1</accession>
<dbReference type="EMBL" id="JBHSBM010000012">
    <property type="protein sequence ID" value="MFC4058473.1"/>
    <property type="molecule type" value="Genomic_DNA"/>
</dbReference>
<dbReference type="EC" id="2.1.1.144" evidence="5"/>
<comment type="catalytic activity">
    <reaction evidence="5">
        <text>trans-aconitate + S-adenosyl-L-methionine = (E)-3-(methoxycarbonyl)pent-2-enedioate + S-adenosyl-L-homocysteine</text>
        <dbReference type="Rhea" id="RHEA:14969"/>
        <dbReference type="ChEBI" id="CHEBI:15708"/>
        <dbReference type="ChEBI" id="CHEBI:57470"/>
        <dbReference type="ChEBI" id="CHEBI:57856"/>
        <dbReference type="ChEBI" id="CHEBI:59789"/>
        <dbReference type="EC" id="2.1.1.144"/>
    </reaction>
</comment>
<name>A0ABV8I2R1_9ACTN</name>
<sequence length="259" mass="29073">MSRDMWDPEIYARFTEERSRPFHDLLARVGAEDPSYVVDAGCGTGELTAELARRWPSAQVHGFDASPAMIGKARPGDRLTFAVEDILDWRPRRPVDLLVSNAVLQWVPEHRVVLPCWVEALAPGGWLAFQVPGNFHAPSHEAVREVIRLKWFEWLGDLLREDPVGEPADYLDLLAQLGCAVDAWETTYLHVLPGENAVLGWITGTALRPMLDRLPPSEHAEFLADCGRLLDEVYPRMPYGTPFPFRRIFVVARKPAAGG</sequence>
<dbReference type="GO" id="GO:0030798">
    <property type="term" value="F:trans-aconitate 2-methyltransferase activity"/>
    <property type="evidence" value="ECO:0007669"/>
    <property type="project" value="UniProtKB-EC"/>
</dbReference>
<dbReference type="InterPro" id="IPR023149">
    <property type="entry name" value="Trans_acon_MeTrfase_C"/>
</dbReference>
<comment type="similarity">
    <text evidence="5">Belongs to the methyltransferase superfamily. Tam family.</text>
</comment>
<dbReference type="PANTHER" id="PTHR43861:SF1">
    <property type="entry name" value="TRANS-ACONITATE 2-METHYLTRANSFERASE"/>
    <property type="match status" value="1"/>
</dbReference>
<gene>
    <name evidence="5" type="primary">tam</name>
    <name evidence="6" type="ORF">ACFOWE_09220</name>
</gene>
<dbReference type="Gene3D" id="1.10.150.290">
    <property type="entry name" value="S-adenosyl-L-methionine-dependent methyltransferases"/>
    <property type="match status" value="1"/>
</dbReference>
<keyword evidence="4 5" id="KW-0949">S-adenosyl-L-methionine</keyword>
<comment type="subcellular location">
    <subcellularLocation>
        <location evidence="5">Cytoplasm</location>
    </subcellularLocation>
</comment>
<dbReference type="NCBIfam" id="NF010703">
    <property type="entry name" value="PRK14103.1"/>
    <property type="match status" value="1"/>
</dbReference>
<dbReference type="GO" id="GO:0032259">
    <property type="term" value="P:methylation"/>
    <property type="evidence" value="ECO:0007669"/>
    <property type="project" value="UniProtKB-KW"/>
</dbReference>
<dbReference type="Gene3D" id="3.40.50.150">
    <property type="entry name" value="Vaccinia Virus protein VP39"/>
    <property type="match status" value="1"/>
</dbReference>
<dbReference type="SUPFAM" id="SSF53335">
    <property type="entry name" value="S-adenosyl-L-methionine-dependent methyltransferases"/>
    <property type="match status" value="1"/>
</dbReference>
<dbReference type="PANTHER" id="PTHR43861">
    <property type="entry name" value="TRANS-ACONITATE 2-METHYLTRANSFERASE-RELATED"/>
    <property type="match status" value="1"/>
</dbReference>
<evidence type="ECO:0000256" key="4">
    <source>
        <dbReference type="ARBA" id="ARBA00022691"/>
    </source>
</evidence>